<keyword evidence="5" id="KW-0411">Iron-sulfur</keyword>
<evidence type="ECO:0000313" key="8">
    <source>
        <dbReference type="Proteomes" id="UP000198528"/>
    </source>
</evidence>
<dbReference type="PANTHER" id="PTHR44379">
    <property type="entry name" value="OXIDOREDUCTASE WITH IRON-SULFUR SUBUNIT"/>
    <property type="match status" value="1"/>
</dbReference>
<proteinExistence type="predicted"/>
<organism evidence="7 8">
    <name type="scientific">Parafannyhessea umbonata</name>
    <dbReference type="NCBI Taxonomy" id="604330"/>
    <lineage>
        <taxon>Bacteria</taxon>
        <taxon>Bacillati</taxon>
        <taxon>Actinomycetota</taxon>
        <taxon>Coriobacteriia</taxon>
        <taxon>Coriobacteriales</taxon>
        <taxon>Atopobiaceae</taxon>
        <taxon>Parafannyhessea</taxon>
    </lineage>
</organism>
<dbReference type="InterPro" id="IPR036010">
    <property type="entry name" value="2Fe-2S_ferredoxin-like_sf"/>
</dbReference>
<evidence type="ECO:0000256" key="5">
    <source>
        <dbReference type="ARBA" id="ARBA00023014"/>
    </source>
</evidence>
<keyword evidence="8" id="KW-1185">Reference proteome</keyword>
<dbReference type="Proteomes" id="UP000198528">
    <property type="component" value="Unassembled WGS sequence"/>
</dbReference>
<dbReference type="SUPFAM" id="SSF47741">
    <property type="entry name" value="CO dehydrogenase ISP C-domain like"/>
    <property type="match status" value="1"/>
</dbReference>
<dbReference type="Pfam" id="PF00111">
    <property type="entry name" value="Fer2"/>
    <property type="match status" value="1"/>
</dbReference>
<keyword evidence="1" id="KW-0001">2Fe-2S</keyword>
<reference evidence="8" key="1">
    <citation type="submission" date="2016-10" db="EMBL/GenBank/DDBJ databases">
        <authorList>
            <person name="Varghese N."/>
            <person name="Submissions S."/>
        </authorList>
    </citation>
    <scope>NUCLEOTIDE SEQUENCE [LARGE SCALE GENOMIC DNA]</scope>
    <source>
        <strain evidence="8">DSM 22619</strain>
    </source>
</reference>
<dbReference type="PANTHER" id="PTHR44379:SF8">
    <property type="entry name" value="XANTHINE DEHYDROGENASE IRON-SULFUR-BINDING SUBUNIT XDHC-RELATED"/>
    <property type="match status" value="1"/>
</dbReference>
<dbReference type="InterPro" id="IPR001041">
    <property type="entry name" value="2Fe-2S_ferredoxin-type"/>
</dbReference>
<dbReference type="RefSeq" id="WP_090845318.1">
    <property type="nucleotide sequence ID" value="NZ_FMZL01000003.1"/>
</dbReference>
<dbReference type="PROSITE" id="PS00197">
    <property type="entry name" value="2FE2S_FER_1"/>
    <property type="match status" value="1"/>
</dbReference>
<sequence length="157" mass="16742">MSDITFTLNGRPVSYDGSATDRLLDVLRDTFNCKSVKCGCKEGECGACSVLMDGRLINSCCVAMGAAQGSEVVTLEGFRETERYEALDKAFAQFAAVQCGFCTPGMVMAAESILSQNPHPTEDEVREGMSGNLCRCTGYNAIVNAVLTAAKEGNGLW</sequence>
<dbReference type="CDD" id="cd00207">
    <property type="entry name" value="fer2"/>
    <property type="match status" value="1"/>
</dbReference>
<dbReference type="Gene3D" id="1.10.150.120">
    <property type="entry name" value="[2Fe-2S]-binding domain"/>
    <property type="match status" value="1"/>
</dbReference>
<evidence type="ECO:0000256" key="1">
    <source>
        <dbReference type="ARBA" id="ARBA00022714"/>
    </source>
</evidence>
<dbReference type="InterPro" id="IPR036884">
    <property type="entry name" value="2Fe-2S-bd_dom_sf"/>
</dbReference>
<evidence type="ECO:0000256" key="2">
    <source>
        <dbReference type="ARBA" id="ARBA00022723"/>
    </source>
</evidence>
<dbReference type="GO" id="GO:0051537">
    <property type="term" value="F:2 iron, 2 sulfur cluster binding"/>
    <property type="evidence" value="ECO:0007669"/>
    <property type="project" value="UniProtKB-KW"/>
</dbReference>
<dbReference type="InterPro" id="IPR006058">
    <property type="entry name" value="2Fe2S_fd_BS"/>
</dbReference>
<feature type="domain" description="2Fe-2S ferredoxin-type" evidence="6">
    <location>
        <begin position="2"/>
        <end position="78"/>
    </location>
</feature>
<dbReference type="Pfam" id="PF01799">
    <property type="entry name" value="Fer2_2"/>
    <property type="match status" value="1"/>
</dbReference>
<dbReference type="FunFam" id="1.10.150.120:FF:000003">
    <property type="entry name" value="Carbon monoxide dehydrogenase, small subunit"/>
    <property type="match status" value="1"/>
</dbReference>
<dbReference type="InterPro" id="IPR051452">
    <property type="entry name" value="Diverse_Oxidoreductases"/>
</dbReference>
<dbReference type="EMBL" id="FMZL01000003">
    <property type="protein sequence ID" value="SDC12393.1"/>
    <property type="molecule type" value="Genomic_DNA"/>
</dbReference>
<dbReference type="GO" id="GO:0046872">
    <property type="term" value="F:metal ion binding"/>
    <property type="evidence" value="ECO:0007669"/>
    <property type="project" value="UniProtKB-KW"/>
</dbReference>
<keyword evidence="4" id="KW-0408">Iron</keyword>
<keyword evidence="2" id="KW-0479">Metal-binding</keyword>
<evidence type="ECO:0000256" key="3">
    <source>
        <dbReference type="ARBA" id="ARBA00023002"/>
    </source>
</evidence>
<dbReference type="InterPro" id="IPR012675">
    <property type="entry name" value="Beta-grasp_dom_sf"/>
</dbReference>
<dbReference type="AlphaFoldDB" id="A0A1G6J1D4"/>
<evidence type="ECO:0000313" key="7">
    <source>
        <dbReference type="EMBL" id="SDC12393.1"/>
    </source>
</evidence>
<keyword evidence="3" id="KW-0560">Oxidoreductase</keyword>
<dbReference type="InterPro" id="IPR002888">
    <property type="entry name" value="2Fe-2S-bd"/>
</dbReference>
<accession>A0A1G6J1D4</accession>
<evidence type="ECO:0000256" key="4">
    <source>
        <dbReference type="ARBA" id="ARBA00023004"/>
    </source>
</evidence>
<name>A0A1G6J1D4_9ACTN</name>
<gene>
    <name evidence="7" type="ORF">SAMN04487824_103144</name>
</gene>
<dbReference type="Gene3D" id="3.10.20.30">
    <property type="match status" value="1"/>
</dbReference>
<dbReference type="PROSITE" id="PS51085">
    <property type="entry name" value="2FE2S_FER_2"/>
    <property type="match status" value="1"/>
</dbReference>
<evidence type="ECO:0000259" key="6">
    <source>
        <dbReference type="PROSITE" id="PS51085"/>
    </source>
</evidence>
<dbReference type="SUPFAM" id="SSF54292">
    <property type="entry name" value="2Fe-2S ferredoxin-like"/>
    <property type="match status" value="1"/>
</dbReference>
<protein>
    <submittedName>
        <fullName evidence="7">Carbon-monoxide dehydrogenase small subunit</fullName>
    </submittedName>
</protein>
<dbReference type="GO" id="GO:0016491">
    <property type="term" value="F:oxidoreductase activity"/>
    <property type="evidence" value="ECO:0007669"/>
    <property type="project" value="UniProtKB-KW"/>
</dbReference>